<proteinExistence type="predicted"/>
<dbReference type="EMBL" id="JARBHB010000005">
    <property type="protein sequence ID" value="KAJ8883949.1"/>
    <property type="molecule type" value="Genomic_DNA"/>
</dbReference>
<keyword evidence="3" id="KW-1185">Reference proteome</keyword>
<reference evidence="2 3" key="1">
    <citation type="submission" date="2023-02" db="EMBL/GenBank/DDBJ databases">
        <title>LHISI_Scaffold_Assembly.</title>
        <authorList>
            <person name="Stuart O.P."/>
            <person name="Cleave R."/>
            <person name="Magrath M.J.L."/>
            <person name="Mikheyev A.S."/>
        </authorList>
    </citation>
    <scope>NUCLEOTIDE SEQUENCE [LARGE SCALE GENOMIC DNA]</scope>
    <source>
        <strain evidence="2">Daus_M_001</strain>
        <tissue evidence="2">Leg muscle</tissue>
    </source>
</reference>
<comment type="caution">
    <text evidence="2">The sequence shown here is derived from an EMBL/GenBank/DDBJ whole genome shotgun (WGS) entry which is preliminary data.</text>
</comment>
<evidence type="ECO:0000313" key="2">
    <source>
        <dbReference type="EMBL" id="KAJ8883949.1"/>
    </source>
</evidence>
<accession>A0ABQ9HHY5</accession>
<feature type="region of interest" description="Disordered" evidence="1">
    <location>
        <begin position="73"/>
        <end position="101"/>
    </location>
</feature>
<sequence>MRVFSGYSCFPHPYIPVPLYPRVSCHDMSGDDGHVMTLEARPPWKHMHSAIATHVKHFDVTVNRYWNQLATRGDIHKHRDGSGRPRHSTPREDRHTVSRAL</sequence>
<evidence type="ECO:0000313" key="3">
    <source>
        <dbReference type="Proteomes" id="UP001159363"/>
    </source>
</evidence>
<feature type="compositionally biased region" description="Basic residues" evidence="1">
    <location>
        <begin position="75"/>
        <end position="88"/>
    </location>
</feature>
<dbReference type="Proteomes" id="UP001159363">
    <property type="component" value="Chromosome 4"/>
</dbReference>
<name>A0ABQ9HHY5_9NEOP</name>
<feature type="compositionally biased region" description="Basic and acidic residues" evidence="1">
    <location>
        <begin position="89"/>
        <end position="101"/>
    </location>
</feature>
<gene>
    <name evidence="2" type="ORF">PR048_015805</name>
</gene>
<evidence type="ECO:0000256" key="1">
    <source>
        <dbReference type="SAM" id="MobiDB-lite"/>
    </source>
</evidence>
<organism evidence="2 3">
    <name type="scientific">Dryococelus australis</name>
    <dbReference type="NCBI Taxonomy" id="614101"/>
    <lineage>
        <taxon>Eukaryota</taxon>
        <taxon>Metazoa</taxon>
        <taxon>Ecdysozoa</taxon>
        <taxon>Arthropoda</taxon>
        <taxon>Hexapoda</taxon>
        <taxon>Insecta</taxon>
        <taxon>Pterygota</taxon>
        <taxon>Neoptera</taxon>
        <taxon>Polyneoptera</taxon>
        <taxon>Phasmatodea</taxon>
        <taxon>Verophasmatodea</taxon>
        <taxon>Anareolatae</taxon>
        <taxon>Phasmatidae</taxon>
        <taxon>Eurycanthinae</taxon>
        <taxon>Dryococelus</taxon>
    </lineage>
</organism>
<protein>
    <submittedName>
        <fullName evidence="2">Uncharacterized protein</fullName>
    </submittedName>
</protein>